<dbReference type="SUPFAM" id="SSF48371">
    <property type="entry name" value="ARM repeat"/>
    <property type="match status" value="1"/>
</dbReference>
<dbReference type="AlphaFoldDB" id="A0A1J4JF83"/>
<dbReference type="RefSeq" id="XP_068349444.1">
    <property type="nucleotide sequence ID" value="XM_068511475.1"/>
</dbReference>
<organism evidence="1 2">
    <name type="scientific">Tritrichomonas foetus</name>
    <dbReference type="NCBI Taxonomy" id="1144522"/>
    <lineage>
        <taxon>Eukaryota</taxon>
        <taxon>Metamonada</taxon>
        <taxon>Parabasalia</taxon>
        <taxon>Tritrichomonadida</taxon>
        <taxon>Tritrichomonadidae</taxon>
        <taxon>Tritrichomonas</taxon>
    </lineage>
</organism>
<dbReference type="Gene3D" id="1.25.10.10">
    <property type="entry name" value="Leucine-rich Repeat Variant"/>
    <property type="match status" value="1"/>
</dbReference>
<dbReference type="VEuPathDB" id="TrichDB:TRFO_37523"/>
<dbReference type="InterPro" id="IPR016024">
    <property type="entry name" value="ARM-type_fold"/>
</dbReference>
<evidence type="ECO:0000313" key="2">
    <source>
        <dbReference type="Proteomes" id="UP000179807"/>
    </source>
</evidence>
<proteinExistence type="predicted"/>
<sequence length="451" mass="53295">MIEDKRANLLDELPQNSPIESHDHSDVLECLQNIVCQFESEQTDDDNFFLTPILMTNDLIQDYLNDKHAIAIIFETISKYYPLIFGQIEKSLIDKEICIQLLSLIQNITCFSDLGCYQIYLSSDFFLSLVEIFINNSKLDIRIGIISVISNTFEDVSIELQHFIIQKMSPFLIYWENKRLRRKIIKFIYIICCKYSNIDENMVTLLIRAFIQFHDQIWYSYYYSFFSLYHLIRQKKFPITLFIQSELLEIYNFGMDFKDHNNKVIESDFLLLWEIINQLPKGAKAIKMFDYKKSIQVMIENHTNYTIVNSILDFFISSATLGPNMQHFLLDLNLLPIMEEISKNAPFSTLQNLIHLYSNLVPRENLPMRLSFIKNSFFVELLKSIDSYKAPVQYVVLNLIYNTLKKCEIENNSCCKEFLIDFGMIDLLEMIETQNKKVMMLIDWIQKDLNE</sequence>
<comment type="caution">
    <text evidence="1">The sequence shown here is derived from an EMBL/GenBank/DDBJ whole genome shotgun (WGS) entry which is preliminary data.</text>
</comment>
<dbReference type="GeneID" id="94846179"/>
<keyword evidence="2" id="KW-1185">Reference proteome</keyword>
<dbReference type="EMBL" id="MLAK01001184">
    <property type="protein sequence ID" value="OHS96307.1"/>
    <property type="molecule type" value="Genomic_DNA"/>
</dbReference>
<evidence type="ECO:0000313" key="1">
    <source>
        <dbReference type="EMBL" id="OHS96307.1"/>
    </source>
</evidence>
<gene>
    <name evidence="1" type="ORF">TRFO_37523</name>
</gene>
<dbReference type="Proteomes" id="UP000179807">
    <property type="component" value="Unassembled WGS sequence"/>
</dbReference>
<accession>A0A1J4JF83</accession>
<protein>
    <submittedName>
        <fullName evidence="1">Uncharacterized protein</fullName>
    </submittedName>
</protein>
<reference evidence="1" key="1">
    <citation type="submission" date="2016-10" db="EMBL/GenBank/DDBJ databases">
        <authorList>
            <person name="Benchimol M."/>
            <person name="Almeida L.G."/>
            <person name="Vasconcelos A.T."/>
            <person name="Perreira-Neves A."/>
            <person name="Rosa I.A."/>
            <person name="Tasca T."/>
            <person name="Bogo M.R."/>
            <person name="de Souza W."/>
        </authorList>
    </citation>
    <scope>NUCLEOTIDE SEQUENCE [LARGE SCALE GENOMIC DNA]</scope>
    <source>
        <strain evidence="1">K</strain>
    </source>
</reference>
<name>A0A1J4JF83_9EUKA</name>
<dbReference type="InterPro" id="IPR011989">
    <property type="entry name" value="ARM-like"/>
</dbReference>